<dbReference type="Pfam" id="PF03629">
    <property type="entry name" value="SASA"/>
    <property type="match status" value="1"/>
</dbReference>
<dbReference type="Proteomes" id="UP000095591">
    <property type="component" value="Unassembled WGS sequence"/>
</dbReference>
<dbReference type="PANTHER" id="PTHR22901:SF0">
    <property type="entry name" value="SIALATE O-ACETYLESTERASE"/>
    <property type="match status" value="1"/>
</dbReference>
<dbReference type="EMBL" id="CYXP01000012">
    <property type="protein sequence ID" value="CUN32517.1"/>
    <property type="molecule type" value="Genomic_DNA"/>
</dbReference>
<dbReference type="AlphaFoldDB" id="A0A173W280"/>
<proteinExistence type="predicted"/>
<sequence>MNKFYWMVIGLLLGLVNLRAEIKLPALVSDNMVLQQATKVRLWGNATPNSSLKVRSSWDNTEYTAQVNDQGRWEIWVQTPSASFEKQQLTLENGQDKIVLHDLLIGEVWFGSGQSNMEMPLRGFWHCPIEGGNHAIATSGKYKNSIRYATIQRVGSLEPKDYPVGDEWKVCDPRNAPEFGATAYFFATLLTEVLNVPVGIINCSWGGSTVEGWLPKDILRNYSDIDLSLAGNDEKIHPMLQPMIMYNGMLKPASKYTVRGFLWYQGESNVGHPDYAKRLATMVEHWRGLWGQEELPFYLVEIAPYEYGEGDQAAYLREEQYKATRLIPNSGIVSTNDLVQDYEKRQIHPKEKQKIGERLCYMALNKTYGYTTIACEGPQYDHMEVDKDKIILFFKNAEDGFNRDNGIIGFEIAGKDMRFHKANATIDANKKTVIISAPDVKAPIAVRYGFRNFQIGNLQNVQGLPVLPFRTDK</sequence>
<keyword evidence="1" id="KW-0378">Hydrolase</keyword>
<reference evidence="3 4" key="1">
    <citation type="submission" date="2015-09" db="EMBL/GenBank/DDBJ databases">
        <authorList>
            <consortium name="Pathogen Informatics"/>
        </authorList>
    </citation>
    <scope>NUCLEOTIDE SEQUENCE [LARGE SCALE GENOMIC DNA]</scope>
    <source>
        <strain evidence="3 4">2789STDY5608872</strain>
    </source>
</reference>
<name>A0A173W280_PARDI</name>
<feature type="domain" description="Sialate O-acetylesterase" evidence="2">
    <location>
        <begin position="107"/>
        <end position="361"/>
    </location>
</feature>
<dbReference type="PANTHER" id="PTHR22901">
    <property type="entry name" value="SIALATE O-ACETYLESTERASE"/>
    <property type="match status" value="1"/>
</dbReference>
<evidence type="ECO:0000313" key="3">
    <source>
        <dbReference type="EMBL" id="CUN32517.1"/>
    </source>
</evidence>
<organism evidence="3 4">
    <name type="scientific">Parabacteroides distasonis</name>
    <dbReference type="NCBI Taxonomy" id="823"/>
    <lineage>
        <taxon>Bacteria</taxon>
        <taxon>Pseudomonadati</taxon>
        <taxon>Bacteroidota</taxon>
        <taxon>Bacteroidia</taxon>
        <taxon>Bacteroidales</taxon>
        <taxon>Tannerellaceae</taxon>
        <taxon>Parabacteroides</taxon>
    </lineage>
</organism>
<dbReference type="RefSeq" id="WP_044545545.1">
    <property type="nucleotide sequence ID" value="NZ_CDRH01000287.1"/>
</dbReference>
<dbReference type="SUPFAM" id="SSF52266">
    <property type="entry name" value="SGNH hydrolase"/>
    <property type="match status" value="1"/>
</dbReference>
<dbReference type="InterPro" id="IPR005181">
    <property type="entry name" value="SASA"/>
</dbReference>
<evidence type="ECO:0000313" key="4">
    <source>
        <dbReference type="Proteomes" id="UP000095591"/>
    </source>
</evidence>
<accession>A0A173W280</accession>
<gene>
    <name evidence="3" type="ORF">ERS852429_04053</name>
</gene>
<dbReference type="GO" id="GO:0005975">
    <property type="term" value="P:carbohydrate metabolic process"/>
    <property type="evidence" value="ECO:0007669"/>
    <property type="project" value="TreeGrafter"/>
</dbReference>
<dbReference type="InterPro" id="IPR039329">
    <property type="entry name" value="SIAE"/>
</dbReference>
<evidence type="ECO:0000259" key="2">
    <source>
        <dbReference type="Pfam" id="PF03629"/>
    </source>
</evidence>
<dbReference type="InterPro" id="IPR036514">
    <property type="entry name" value="SGNH_hydro_sf"/>
</dbReference>
<protein>
    <submittedName>
        <fullName evidence="3">Domain of uncharacterized function (DUF303)</fullName>
    </submittedName>
</protein>
<evidence type="ECO:0000256" key="1">
    <source>
        <dbReference type="ARBA" id="ARBA00022801"/>
    </source>
</evidence>
<dbReference type="GO" id="GO:0001681">
    <property type="term" value="F:sialate O-acetylesterase activity"/>
    <property type="evidence" value="ECO:0007669"/>
    <property type="project" value="InterPro"/>
</dbReference>
<dbReference type="Gene3D" id="3.40.50.1110">
    <property type="entry name" value="SGNH hydrolase"/>
    <property type="match status" value="1"/>
</dbReference>